<feature type="region of interest" description="Disordered" evidence="1">
    <location>
        <begin position="1"/>
        <end position="26"/>
    </location>
</feature>
<dbReference type="Proteomes" id="UP000037395">
    <property type="component" value="Unassembled WGS sequence"/>
</dbReference>
<evidence type="ECO:0000313" key="4">
    <source>
        <dbReference type="Proteomes" id="UP000037395"/>
    </source>
</evidence>
<evidence type="ECO:0000313" key="3">
    <source>
        <dbReference type="EMBL" id="OEV38970.1"/>
    </source>
</evidence>
<evidence type="ECO:0000313" key="2">
    <source>
        <dbReference type="EMBL" id="GGU99167.1"/>
    </source>
</evidence>
<feature type="compositionally biased region" description="Basic and acidic residues" evidence="1">
    <location>
        <begin position="16"/>
        <end position="26"/>
    </location>
</feature>
<comment type="caution">
    <text evidence="3">The sequence shown here is derived from an EMBL/GenBank/DDBJ whole genome shotgun (WGS) entry which is preliminary data.</text>
</comment>
<gene>
    <name evidence="2" type="ORF">GCM10010502_61960</name>
    <name evidence="3" type="ORF">HS99_0017830</name>
</gene>
<evidence type="ECO:0000256" key="1">
    <source>
        <dbReference type="SAM" id="MobiDB-lite"/>
    </source>
</evidence>
<dbReference type="KEGG" id="kau:B6264_30090"/>
<accession>A0A8H9LX70</accession>
<proteinExistence type="predicted"/>
<name>A0A1E7NE44_KITAU</name>
<dbReference type="OrthoDB" id="3877228at2"/>
<reference evidence="4" key="3">
    <citation type="submission" date="2016-08" db="EMBL/GenBank/DDBJ databases">
        <title>Sequencing, assembly and comparative genomics of S. aureofaciens ATCC 10762.</title>
        <authorList>
            <person name="Gradnigo J.S."/>
            <person name="Johnson N."/>
            <person name="Somerville G.A."/>
        </authorList>
    </citation>
    <scope>NUCLEOTIDE SEQUENCE [LARGE SCALE GENOMIC DNA]</scope>
    <source>
        <strain evidence="4">ATCC 10762 / DSM 40127 / CCM 3239 / JCM 4008 / LMG 5968 / NBRC 12843 / NCIMB 8234 / A-377</strain>
    </source>
</reference>
<reference evidence="2" key="1">
    <citation type="journal article" date="2014" name="Int. J. Syst. Evol. Microbiol.">
        <title>Complete genome sequence of Corynebacterium casei LMG S-19264T (=DSM 44701T), isolated from a smear-ripened cheese.</title>
        <authorList>
            <consortium name="US DOE Joint Genome Institute (JGI-PGF)"/>
            <person name="Walter F."/>
            <person name="Albersmeier A."/>
            <person name="Kalinowski J."/>
            <person name="Ruckert C."/>
        </authorList>
    </citation>
    <scope>NUCLEOTIDE SEQUENCE</scope>
    <source>
        <strain evidence="2">JCM 4434</strain>
    </source>
</reference>
<keyword evidence="4" id="KW-1185">Reference proteome</keyword>
<sequence>MTTSPLSRLPSPFPAEAEHQAAEHDDQALDADQLAALHRARDTGEAAAAWVRSLASRQANEPHALVLERAAEAIERASHQEVIPGGDGELTEELRYSLAADVLLGATHTATLPDLAPGERIPLVAVCALAAAMPSCVLGDLPRELTLLADELDAATTAGRAATTATGSAG</sequence>
<reference evidence="2" key="5">
    <citation type="submission" date="2020-09" db="EMBL/GenBank/DDBJ databases">
        <authorList>
            <person name="Sun Q."/>
            <person name="Ohkuma M."/>
        </authorList>
    </citation>
    <scope>NUCLEOTIDE SEQUENCE</scope>
    <source>
        <strain evidence="2">JCM 4434</strain>
    </source>
</reference>
<accession>A0A1E7NE44</accession>
<organism evidence="3 4">
    <name type="scientific">Kitasatospora aureofaciens</name>
    <name type="common">Streptomyces aureofaciens</name>
    <dbReference type="NCBI Taxonomy" id="1894"/>
    <lineage>
        <taxon>Bacteria</taxon>
        <taxon>Bacillati</taxon>
        <taxon>Actinomycetota</taxon>
        <taxon>Actinomycetes</taxon>
        <taxon>Kitasatosporales</taxon>
        <taxon>Streptomycetaceae</taxon>
        <taxon>Kitasatospora</taxon>
    </lineage>
</organism>
<dbReference type="EMBL" id="BMUB01000022">
    <property type="protein sequence ID" value="GGU99167.1"/>
    <property type="molecule type" value="Genomic_DNA"/>
</dbReference>
<dbReference type="Proteomes" id="UP000610124">
    <property type="component" value="Unassembled WGS sequence"/>
</dbReference>
<reference evidence="3" key="4">
    <citation type="submission" date="2016-08" db="EMBL/GenBank/DDBJ databases">
        <title>Sequencing, Assembly and Comparative Genomics of S. aureofaciens ATCC 10762.</title>
        <authorList>
            <person name="Gradnigo J.S."/>
            <person name="Johnson N."/>
            <person name="Somerville G.A."/>
        </authorList>
    </citation>
    <scope>NUCLEOTIDE SEQUENCE [LARGE SCALE GENOMIC DNA]</scope>
    <source>
        <strain evidence="3">ATCC 10762</strain>
    </source>
</reference>
<protein>
    <submittedName>
        <fullName evidence="3">Uncharacterized protein</fullName>
    </submittedName>
</protein>
<reference evidence="3 4" key="2">
    <citation type="submission" date="2014-07" db="EMBL/GenBank/DDBJ databases">
        <authorList>
            <person name="Zhang J.E."/>
            <person name="Yang H."/>
            <person name="Guo J."/>
            <person name="Deng Z."/>
            <person name="Luo H."/>
            <person name="Luo M."/>
            <person name="Zhao B."/>
        </authorList>
    </citation>
    <scope>NUCLEOTIDE SEQUENCE [LARGE SCALE GENOMIC DNA]</scope>
    <source>
        <strain evidence="3">ATCC 10762</strain>
        <strain evidence="4">ATCC 10762 / DSM 40127 / CCM 3239 / JCM 4008 / LMG 5968 / NBRC 12843 / NCIMB 8234 / A-377</strain>
    </source>
</reference>
<dbReference type="RefSeq" id="WP_030557324.1">
    <property type="nucleotide sequence ID" value="NZ_BMUB01000022.1"/>
</dbReference>
<dbReference type="EMBL" id="JPRF03000002">
    <property type="protein sequence ID" value="OEV38970.1"/>
    <property type="molecule type" value="Genomic_DNA"/>
</dbReference>
<dbReference type="AlphaFoldDB" id="A0A1E7NE44"/>
<dbReference type="GeneID" id="97489142"/>